<dbReference type="Proteomes" id="UP001607303">
    <property type="component" value="Unassembled WGS sequence"/>
</dbReference>
<dbReference type="PANTHER" id="PTHR24416:SF611">
    <property type="entry name" value="TYROSINE-PROTEIN KINASE TRANSMEMBRANE RECEPTOR ROR"/>
    <property type="match status" value="1"/>
</dbReference>
<feature type="chain" id="PRO_5044891399" evidence="2">
    <location>
        <begin position="21"/>
        <end position="383"/>
    </location>
</feature>
<gene>
    <name evidence="3" type="ORF">V1477_011172</name>
</gene>
<evidence type="ECO:0000313" key="4">
    <source>
        <dbReference type="Proteomes" id="UP001607303"/>
    </source>
</evidence>
<feature type="compositionally biased region" description="Basic and acidic residues" evidence="1">
    <location>
        <begin position="354"/>
        <end position="363"/>
    </location>
</feature>
<dbReference type="AlphaFoldDB" id="A0ABD2C412"/>
<dbReference type="InterPro" id="IPR050122">
    <property type="entry name" value="RTK"/>
</dbReference>
<feature type="compositionally biased region" description="Acidic residues" evidence="1">
    <location>
        <begin position="316"/>
        <end position="327"/>
    </location>
</feature>
<keyword evidence="2" id="KW-0732">Signal</keyword>
<dbReference type="PANTHER" id="PTHR24416">
    <property type="entry name" value="TYROSINE-PROTEIN KINASE RECEPTOR"/>
    <property type="match status" value="1"/>
</dbReference>
<reference evidence="3 4" key="1">
    <citation type="journal article" date="2024" name="Ann. Entomol. Soc. Am.">
        <title>Genomic analyses of the southern and eastern yellowjacket wasps (Hymenoptera: Vespidae) reveal evolutionary signatures of social life.</title>
        <authorList>
            <person name="Catto M.A."/>
            <person name="Caine P.B."/>
            <person name="Orr S.E."/>
            <person name="Hunt B.G."/>
            <person name="Goodisman M.A.D."/>
        </authorList>
    </citation>
    <scope>NUCLEOTIDE SEQUENCE [LARGE SCALE GENOMIC DNA]</scope>
    <source>
        <strain evidence="3">232</strain>
        <tissue evidence="3">Head and thorax</tissue>
    </source>
</reference>
<organism evidence="3 4">
    <name type="scientific">Vespula maculifrons</name>
    <name type="common">Eastern yellow jacket</name>
    <name type="synonym">Wasp</name>
    <dbReference type="NCBI Taxonomy" id="7453"/>
    <lineage>
        <taxon>Eukaryota</taxon>
        <taxon>Metazoa</taxon>
        <taxon>Ecdysozoa</taxon>
        <taxon>Arthropoda</taxon>
        <taxon>Hexapoda</taxon>
        <taxon>Insecta</taxon>
        <taxon>Pterygota</taxon>
        <taxon>Neoptera</taxon>
        <taxon>Endopterygota</taxon>
        <taxon>Hymenoptera</taxon>
        <taxon>Apocrita</taxon>
        <taxon>Aculeata</taxon>
        <taxon>Vespoidea</taxon>
        <taxon>Vespidae</taxon>
        <taxon>Vespinae</taxon>
        <taxon>Vespula</taxon>
    </lineage>
</organism>
<accession>A0ABD2C412</accession>
<evidence type="ECO:0000256" key="2">
    <source>
        <dbReference type="SAM" id="SignalP"/>
    </source>
</evidence>
<evidence type="ECO:0000313" key="3">
    <source>
        <dbReference type="EMBL" id="KAL2739783.1"/>
    </source>
</evidence>
<protein>
    <submittedName>
        <fullName evidence="3">Vascular endothelial growth factor receptor 1 isoform X1</fullName>
    </submittedName>
</protein>
<keyword evidence="3" id="KW-0675">Receptor</keyword>
<feature type="compositionally biased region" description="Basic and acidic residues" evidence="1">
    <location>
        <begin position="306"/>
        <end position="315"/>
    </location>
</feature>
<feature type="compositionally biased region" description="Basic and acidic residues" evidence="1">
    <location>
        <begin position="328"/>
        <end position="337"/>
    </location>
</feature>
<dbReference type="EMBL" id="JAYRBN010000061">
    <property type="protein sequence ID" value="KAL2739783.1"/>
    <property type="molecule type" value="Genomic_DNA"/>
</dbReference>
<evidence type="ECO:0000256" key="1">
    <source>
        <dbReference type="SAM" id="MobiDB-lite"/>
    </source>
</evidence>
<proteinExistence type="predicted"/>
<comment type="caution">
    <text evidence="3">The sequence shown here is derived from an EMBL/GenBank/DDBJ whole genome shotgun (WGS) entry which is preliminary data.</text>
</comment>
<keyword evidence="4" id="KW-1185">Reference proteome</keyword>
<name>A0ABD2C412_VESMC</name>
<sequence>MHARGCGLTTLLFFFCPCDRIKYAALSFSRSISANSGTEMVQYYAHNTTDSQGVSMSPDGCILSNNSSQPGWRSNYRGDYKDHNLKPICTQDLLSWAFQVARGMEYLSQRRVSSLNLYNIMLQCWKAKPTLRPSFTELVDSIGDLLEESVRTHYISLNTPYMDMNTMILDGKNDYLTMMSAPDHAALSLPMGDYVNTPILENAPESAYLCMSPTNHGDESGIFSPRPNSEKSRFEFPLVTSDSEDAVELSPMLKNVEDPYLKPINVHERRAEFARQRQAASAQSIDRINERDSGYCNTPRNLHLIDLNEKSREKDQEEEDEEQDEDRTDSILKKKEYTPSIIRTQDNYVNMPKQKNDLKRDMPDGFSNPSYVMMGNELNQSVA</sequence>
<feature type="signal peptide" evidence="2">
    <location>
        <begin position="1"/>
        <end position="20"/>
    </location>
</feature>
<feature type="region of interest" description="Disordered" evidence="1">
    <location>
        <begin position="277"/>
        <end position="383"/>
    </location>
</feature>